<dbReference type="InterPro" id="IPR032861">
    <property type="entry name" value="TAXi_N"/>
</dbReference>
<accession>A0A314Y7J0</accession>
<reference evidence="4 5" key="1">
    <citation type="submission" date="2018-02" db="EMBL/GenBank/DDBJ databases">
        <title>Draft genome of wild Prunus yedoensis var. nudiflora.</title>
        <authorList>
            <person name="Baek S."/>
            <person name="Kim J.-H."/>
            <person name="Choi K."/>
            <person name="Kim G.-B."/>
            <person name="Cho A."/>
            <person name="Jang H."/>
            <person name="Shin C.-H."/>
            <person name="Yu H.-J."/>
            <person name="Mun J.-H."/>
        </authorList>
    </citation>
    <scope>NUCLEOTIDE SEQUENCE [LARGE SCALE GENOMIC DNA]</scope>
    <source>
        <strain evidence="5">cv. Jeju island</strain>
        <tissue evidence="4">Leaf</tissue>
    </source>
</reference>
<protein>
    <submittedName>
        <fullName evidence="4">Aspartic proteinase Asp1</fullName>
    </submittedName>
</protein>
<gene>
    <name evidence="4" type="ORF">Pyn_34438</name>
</gene>
<dbReference type="InterPro" id="IPR032799">
    <property type="entry name" value="TAXi_C"/>
</dbReference>
<feature type="signal peptide" evidence="2">
    <location>
        <begin position="1"/>
        <end position="30"/>
    </location>
</feature>
<keyword evidence="2" id="KW-0732">Signal</keyword>
<feature type="chain" id="PRO_5016382188" evidence="2">
    <location>
        <begin position="31"/>
        <end position="404"/>
    </location>
</feature>
<dbReference type="PANTHER" id="PTHR13683:SF227">
    <property type="entry name" value="EUKARYOTIC ASPARTYL PROTEASE FAMILY PROTEIN"/>
    <property type="match status" value="1"/>
</dbReference>
<keyword evidence="5" id="KW-1185">Reference proteome</keyword>
<organism evidence="4 5">
    <name type="scientific">Prunus yedoensis var. nudiflora</name>
    <dbReference type="NCBI Taxonomy" id="2094558"/>
    <lineage>
        <taxon>Eukaryota</taxon>
        <taxon>Viridiplantae</taxon>
        <taxon>Streptophyta</taxon>
        <taxon>Embryophyta</taxon>
        <taxon>Tracheophyta</taxon>
        <taxon>Spermatophyta</taxon>
        <taxon>Magnoliopsida</taxon>
        <taxon>eudicotyledons</taxon>
        <taxon>Gunneridae</taxon>
        <taxon>Pentapetalae</taxon>
        <taxon>rosids</taxon>
        <taxon>fabids</taxon>
        <taxon>Rosales</taxon>
        <taxon>Rosaceae</taxon>
        <taxon>Amygdaloideae</taxon>
        <taxon>Amygdaleae</taxon>
        <taxon>Prunus</taxon>
    </lineage>
</organism>
<evidence type="ECO:0000259" key="3">
    <source>
        <dbReference type="PROSITE" id="PS51767"/>
    </source>
</evidence>
<dbReference type="OrthoDB" id="2747330at2759"/>
<feature type="domain" description="Peptidase A1" evidence="3">
    <location>
        <begin position="64"/>
        <end position="386"/>
    </location>
</feature>
<dbReference type="GO" id="GO:0006508">
    <property type="term" value="P:proteolysis"/>
    <property type="evidence" value="ECO:0007669"/>
    <property type="project" value="InterPro"/>
</dbReference>
<comment type="caution">
    <text evidence="4">The sequence shown here is derived from an EMBL/GenBank/DDBJ whole genome shotgun (WGS) entry which is preliminary data.</text>
</comment>
<dbReference type="SUPFAM" id="SSF50630">
    <property type="entry name" value="Acid proteases"/>
    <property type="match status" value="1"/>
</dbReference>
<dbReference type="AlphaFoldDB" id="A0A314Y7J0"/>
<dbReference type="Gene3D" id="2.40.70.10">
    <property type="entry name" value="Acid Proteases"/>
    <property type="match status" value="2"/>
</dbReference>
<dbReference type="PANTHER" id="PTHR13683">
    <property type="entry name" value="ASPARTYL PROTEASES"/>
    <property type="match status" value="1"/>
</dbReference>
<dbReference type="Proteomes" id="UP000250321">
    <property type="component" value="Unassembled WGS sequence"/>
</dbReference>
<dbReference type="GO" id="GO:0004190">
    <property type="term" value="F:aspartic-type endopeptidase activity"/>
    <property type="evidence" value="ECO:0007669"/>
    <property type="project" value="InterPro"/>
</dbReference>
<dbReference type="Pfam" id="PF14541">
    <property type="entry name" value="TAXi_C"/>
    <property type="match status" value="1"/>
</dbReference>
<dbReference type="STRING" id="2094558.A0A314Y7J0"/>
<dbReference type="Pfam" id="PF14543">
    <property type="entry name" value="TAXi_N"/>
    <property type="match status" value="1"/>
</dbReference>
<dbReference type="InterPro" id="IPR021109">
    <property type="entry name" value="Peptidase_aspartic_dom_sf"/>
</dbReference>
<name>A0A314Y7J0_PRUYE</name>
<sequence length="404" mass="43726">MALGGDGGRRNTTALIVRVSASFLFCFSAANQPCTNRKSSSPLVHLASSAVFPLQGNVYPLGYYSLSLNIGLPAKIFELDIDSGSDLTQPREHLYRPNINLLQCEDLLCTVDDQCDYEVKYADHGSSLGVLVKEYFPLKFTNGSLLSPHLAFGCGYDQKYFGLVTPATAGVIGLGNGKVSIVPQLSHLGLTRNVVGHCLSGQGGGFLCFGADLVPSSGVIWTSMPPNSMGKWYTSGPAELVFGGKATSVKGLNMIFDSGSSYTYFNSQAYQATVTLVRNDLEGKPLKDATEDQSLPICWKGIKPFKFVRDAKNYFKPLALSFTNAKNVQLQLSPEAYLIVTKHGNVCLGILNGTEVGLGNLNIIGDITLQDKMLIYDNENRQIEWAPANCNKLPKSRTVAIIAR</sequence>
<dbReference type="InterPro" id="IPR001461">
    <property type="entry name" value="Aspartic_peptidase_A1"/>
</dbReference>
<evidence type="ECO:0000256" key="2">
    <source>
        <dbReference type="SAM" id="SignalP"/>
    </source>
</evidence>
<dbReference type="EMBL" id="PJQY01001379">
    <property type="protein sequence ID" value="PQQ03132.1"/>
    <property type="molecule type" value="Genomic_DNA"/>
</dbReference>
<evidence type="ECO:0000256" key="1">
    <source>
        <dbReference type="ARBA" id="ARBA00007447"/>
    </source>
</evidence>
<dbReference type="InterPro" id="IPR033121">
    <property type="entry name" value="PEPTIDASE_A1"/>
</dbReference>
<evidence type="ECO:0000313" key="4">
    <source>
        <dbReference type="EMBL" id="PQQ03132.1"/>
    </source>
</evidence>
<comment type="similarity">
    <text evidence="1">Belongs to the peptidase A1 family.</text>
</comment>
<dbReference type="FunFam" id="2.40.70.10:FF:000027">
    <property type="entry name" value="Aspartic proteinase Asp1 isoform A"/>
    <property type="match status" value="1"/>
</dbReference>
<evidence type="ECO:0000313" key="5">
    <source>
        <dbReference type="Proteomes" id="UP000250321"/>
    </source>
</evidence>
<dbReference type="PROSITE" id="PS51767">
    <property type="entry name" value="PEPTIDASE_A1"/>
    <property type="match status" value="1"/>
</dbReference>
<proteinExistence type="inferred from homology"/>